<keyword evidence="1" id="KW-1003">Cell membrane</keyword>
<gene>
    <name evidence="3" type="ordered locus">Bcav_4223</name>
</gene>
<dbReference type="Pfam" id="PF01809">
    <property type="entry name" value="YidD"/>
    <property type="match status" value="1"/>
</dbReference>
<dbReference type="NCBIfam" id="TIGR00278">
    <property type="entry name" value="membrane protein insertion efficiency factor YidD"/>
    <property type="match status" value="1"/>
</dbReference>
<keyword evidence="4" id="KW-1185">Reference proteome</keyword>
<comment type="subcellular location">
    <subcellularLocation>
        <location evidence="1">Cell membrane</location>
        <topology evidence="1">Peripheral membrane protein</topology>
        <orientation evidence="1">Cytoplasmic side</orientation>
    </subcellularLocation>
</comment>
<reference evidence="3 4" key="1">
    <citation type="journal article" date="2009" name="Stand. Genomic Sci.">
        <title>Complete genome sequence of Beutenbergia cavernae type strain (HKI 0122).</title>
        <authorList>
            <person name="Land M."/>
            <person name="Pukall R."/>
            <person name="Abt B."/>
            <person name="Goker M."/>
            <person name="Rohde M."/>
            <person name="Glavina Del Rio T."/>
            <person name="Tice H."/>
            <person name="Copeland A."/>
            <person name="Cheng J.F."/>
            <person name="Lucas S."/>
            <person name="Chen F."/>
            <person name="Nolan M."/>
            <person name="Bruce D."/>
            <person name="Goodwin L."/>
            <person name="Pitluck S."/>
            <person name="Ivanova N."/>
            <person name="Mavromatis K."/>
            <person name="Ovchinnikova G."/>
            <person name="Pati A."/>
            <person name="Chen A."/>
            <person name="Palaniappan K."/>
            <person name="Hauser L."/>
            <person name="Chang Y.J."/>
            <person name="Jefferies C.C."/>
            <person name="Saunders E."/>
            <person name="Brettin T."/>
            <person name="Detter J.C."/>
            <person name="Han C."/>
            <person name="Chain P."/>
            <person name="Bristow J."/>
            <person name="Eisen J.A."/>
            <person name="Markowitz V."/>
            <person name="Hugenholtz P."/>
            <person name="Kyrpides N.C."/>
            <person name="Klenk H.P."/>
            <person name="Lapidus A."/>
        </authorList>
    </citation>
    <scope>NUCLEOTIDE SEQUENCE [LARGE SCALE GENOMIC DNA]</scope>
    <source>
        <strain evidence="4">ATCC BAA-8 / DSM 12333 / NBRC 16432</strain>
    </source>
</reference>
<dbReference type="PANTHER" id="PTHR33383">
    <property type="entry name" value="MEMBRANE PROTEIN INSERTION EFFICIENCY FACTOR-RELATED"/>
    <property type="match status" value="1"/>
</dbReference>
<dbReference type="eggNOG" id="COG0759">
    <property type="taxonomic scope" value="Bacteria"/>
</dbReference>
<evidence type="ECO:0000313" key="4">
    <source>
        <dbReference type="Proteomes" id="UP000007962"/>
    </source>
</evidence>
<organism evidence="3 4">
    <name type="scientific">Beutenbergia cavernae (strain ATCC BAA-8 / DSM 12333 / CCUG 43141 / JCM 11478 / NBRC 16432 / NCIMB 13614 / HKI 0122)</name>
    <dbReference type="NCBI Taxonomy" id="471853"/>
    <lineage>
        <taxon>Bacteria</taxon>
        <taxon>Bacillati</taxon>
        <taxon>Actinomycetota</taxon>
        <taxon>Actinomycetes</taxon>
        <taxon>Micrococcales</taxon>
        <taxon>Beutenbergiaceae</taxon>
        <taxon>Beutenbergia</taxon>
    </lineage>
</organism>
<dbReference type="PANTHER" id="PTHR33383:SF1">
    <property type="entry name" value="MEMBRANE PROTEIN INSERTION EFFICIENCY FACTOR-RELATED"/>
    <property type="match status" value="1"/>
</dbReference>
<protein>
    <recommendedName>
        <fullName evidence="1">Putative membrane protein insertion efficiency factor</fullName>
    </recommendedName>
</protein>
<dbReference type="STRING" id="471853.Bcav_4223"/>
<dbReference type="SMART" id="SM01234">
    <property type="entry name" value="Haemolytic"/>
    <property type="match status" value="1"/>
</dbReference>
<dbReference type="KEGG" id="bcv:Bcav_4223"/>
<dbReference type="HOGENOM" id="CLU_144811_2_2_11"/>
<dbReference type="AlphaFoldDB" id="C5C6N7"/>
<dbReference type="GO" id="GO:0005886">
    <property type="term" value="C:plasma membrane"/>
    <property type="evidence" value="ECO:0007669"/>
    <property type="project" value="UniProtKB-SubCell"/>
</dbReference>
<evidence type="ECO:0000256" key="2">
    <source>
        <dbReference type="SAM" id="MobiDB-lite"/>
    </source>
</evidence>
<comment type="function">
    <text evidence="1">Could be involved in insertion of integral membrane proteins into the membrane.</text>
</comment>
<dbReference type="RefSeq" id="WP_015884698.1">
    <property type="nucleotide sequence ID" value="NC_012669.1"/>
</dbReference>
<dbReference type="HAMAP" id="MF_00386">
    <property type="entry name" value="UPF0161_YidD"/>
    <property type="match status" value="1"/>
</dbReference>
<proteinExistence type="inferred from homology"/>
<feature type="region of interest" description="Disordered" evidence="2">
    <location>
        <begin position="1"/>
        <end position="25"/>
    </location>
</feature>
<dbReference type="OrthoDB" id="9801753at2"/>
<dbReference type="EMBL" id="CP001618">
    <property type="protein sequence ID" value="ACQ82461.1"/>
    <property type="molecule type" value="Genomic_DNA"/>
</dbReference>
<accession>C5C6N7</accession>
<name>C5C6N7_BEUC1</name>
<evidence type="ECO:0000256" key="1">
    <source>
        <dbReference type="HAMAP-Rule" id="MF_00386"/>
    </source>
</evidence>
<comment type="similarity">
    <text evidence="1">Belongs to the UPF0161 family.</text>
</comment>
<sequence length="115" mass="12528">MTATPHLDHSNAPLVSDDPSSSDTERVRNPLTWLLLGLVRGYQLIVSPWFAPRCRYYPSCSAYAVTALRRHGVVRGTGLAAWRLLRCNPWSKGGVDHVPARAAKLTTSEPGGTSS</sequence>
<dbReference type="InterPro" id="IPR002696">
    <property type="entry name" value="Membr_insert_effic_factor_YidD"/>
</dbReference>
<evidence type="ECO:0000313" key="3">
    <source>
        <dbReference type="EMBL" id="ACQ82461.1"/>
    </source>
</evidence>
<keyword evidence="1" id="KW-0472">Membrane</keyword>
<dbReference type="Proteomes" id="UP000007962">
    <property type="component" value="Chromosome"/>
</dbReference>